<organism evidence="1 2">
    <name type="scientific">SAR324 cluster bacterium</name>
    <dbReference type="NCBI Taxonomy" id="2024889"/>
    <lineage>
        <taxon>Bacteria</taxon>
        <taxon>Deltaproteobacteria</taxon>
        <taxon>SAR324 cluster</taxon>
    </lineage>
</organism>
<dbReference type="EMBL" id="JAAZON010000541">
    <property type="protein sequence ID" value="NMC63855.1"/>
    <property type="molecule type" value="Genomic_DNA"/>
</dbReference>
<protein>
    <submittedName>
        <fullName evidence="1">Uncharacterized protein</fullName>
    </submittedName>
</protein>
<name>A0A7X9IMB8_9DELT</name>
<evidence type="ECO:0000313" key="2">
    <source>
        <dbReference type="Proteomes" id="UP000524246"/>
    </source>
</evidence>
<proteinExistence type="predicted"/>
<evidence type="ECO:0000313" key="1">
    <source>
        <dbReference type="EMBL" id="NMC63855.1"/>
    </source>
</evidence>
<sequence>MTLSALEYIGEEVNSCAWFAAILTDDIILMATEMSLMSKPLKSNSLTKILAARGIPTEVDETIGNRFKLNG</sequence>
<gene>
    <name evidence="1" type="ORF">GYA55_11890</name>
</gene>
<dbReference type="AlphaFoldDB" id="A0A7X9IMB8"/>
<comment type="caution">
    <text evidence="1">The sequence shown here is derived from an EMBL/GenBank/DDBJ whole genome shotgun (WGS) entry which is preliminary data.</text>
</comment>
<accession>A0A7X9IMB8</accession>
<dbReference type="Proteomes" id="UP000524246">
    <property type="component" value="Unassembled WGS sequence"/>
</dbReference>
<reference evidence="1 2" key="1">
    <citation type="journal article" date="2020" name="Biotechnol. Biofuels">
        <title>New insights from the biogas microbiome by comprehensive genome-resolved metagenomics of nearly 1600 species originating from multiple anaerobic digesters.</title>
        <authorList>
            <person name="Campanaro S."/>
            <person name="Treu L."/>
            <person name="Rodriguez-R L.M."/>
            <person name="Kovalovszki A."/>
            <person name="Ziels R.M."/>
            <person name="Maus I."/>
            <person name="Zhu X."/>
            <person name="Kougias P.G."/>
            <person name="Basile A."/>
            <person name="Luo G."/>
            <person name="Schluter A."/>
            <person name="Konstantinidis K.T."/>
            <person name="Angelidaki I."/>
        </authorList>
    </citation>
    <scope>NUCLEOTIDE SEQUENCE [LARGE SCALE GENOMIC DNA]</scope>
    <source>
        <strain evidence="1">AS27yjCOA_65</strain>
    </source>
</reference>